<reference evidence="2" key="2">
    <citation type="submission" date="2020-05" db="UniProtKB">
        <authorList>
            <consortium name="EnsemblMetazoa"/>
        </authorList>
    </citation>
    <scope>IDENTIFICATION</scope>
</reference>
<name>A0A084VVP7_ANOSI</name>
<dbReference type="VEuPathDB" id="VectorBase:ASIC009623"/>
<dbReference type="Proteomes" id="UP000030765">
    <property type="component" value="Unassembled WGS sequence"/>
</dbReference>
<organism evidence="1">
    <name type="scientific">Anopheles sinensis</name>
    <name type="common">Mosquito</name>
    <dbReference type="NCBI Taxonomy" id="74873"/>
    <lineage>
        <taxon>Eukaryota</taxon>
        <taxon>Metazoa</taxon>
        <taxon>Ecdysozoa</taxon>
        <taxon>Arthropoda</taxon>
        <taxon>Hexapoda</taxon>
        <taxon>Insecta</taxon>
        <taxon>Pterygota</taxon>
        <taxon>Neoptera</taxon>
        <taxon>Endopterygota</taxon>
        <taxon>Diptera</taxon>
        <taxon>Nematocera</taxon>
        <taxon>Culicoidea</taxon>
        <taxon>Culicidae</taxon>
        <taxon>Anophelinae</taxon>
        <taxon>Anopheles</taxon>
    </lineage>
</organism>
<evidence type="ECO:0000313" key="3">
    <source>
        <dbReference type="Proteomes" id="UP000030765"/>
    </source>
</evidence>
<dbReference type="AlphaFoldDB" id="A0A084VVP7"/>
<evidence type="ECO:0000313" key="2">
    <source>
        <dbReference type="EnsemblMetazoa" id="ASIC009623-PA"/>
    </source>
</evidence>
<proteinExistence type="predicted"/>
<dbReference type="EMBL" id="ATLV01017204">
    <property type="status" value="NOT_ANNOTATED_CDS"/>
    <property type="molecule type" value="Genomic_DNA"/>
</dbReference>
<accession>A0A084VVP7</accession>
<reference evidence="1 3" key="1">
    <citation type="journal article" date="2014" name="BMC Genomics">
        <title>Genome sequence of Anopheles sinensis provides insight into genetics basis of mosquito competence for malaria parasites.</title>
        <authorList>
            <person name="Zhou D."/>
            <person name="Zhang D."/>
            <person name="Ding G."/>
            <person name="Shi L."/>
            <person name="Hou Q."/>
            <person name="Ye Y."/>
            <person name="Xu Y."/>
            <person name="Zhou H."/>
            <person name="Xiong C."/>
            <person name="Li S."/>
            <person name="Yu J."/>
            <person name="Hong S."/>
            <person name="Yu X."/>
            <person name="Zou P."/>
            <person name="Chen C."/>
            <person name="Chang X."/>
            <person name="Wang W."/>
            <person name="Lv Y."/>
            <person name="Sun Y."/>
            <person name="Ma L."/>
            <person name="Shen B."/>
            <person name="Zhu C."/>
        </authorList>
    </citation>
    <scope>NUCLEOTIDE SEQUENCE [LARGE SCALE GENOMIC DNA]</scope>
</reference>
<dbReference type="EMBL" id="KE525157">
    <property type="protein sequence ID" value="KFB42041.1"/>
    <property type="molecule type" value="Genomic_DNA"/>
</dbReference>
<gene>
    <name evidence="1" type="ORF">ZHAS_00009623</name>
</gene>
<protein>
    <submittedName>
        <fullName evidence="1 2">Uncharacterized protein</fullName>
    </submittedName>
</protein>
<dbReference type="EnsemblMetazoa" id="ASIC009623-RA">
    <property type="protein sequence ID" value="ASIC009623-PA"/>
    <property type="gene ID" value="ASIC009623"/>
</dbReference>
<sequence length="76" mass="8369">MFVEIFTQAAGRVGTGGGRERIIRWRSVAFLLLAGSGRLVCLAASEDGTSRRRFTRLSNPLTDAFWASGKFFQGKD</sequence>
<evidence type="ECO:0000313" key="1">
    <source>
        <dbReference type="EMBL" id="KFB42041.1"/>
    </source>
</evidence>
<keyword evidence="3" id="KW-1185">Reference proteome</keyword>